<dbReference type="EMBL" id="CYZK01000002">
    <property type="protein sequence ID" value="CUN56401.1"/>
    <property type="molecule type" value="Genomic_DNA"/>
</dbReference>
<dbReference type="RefSeq" id="WP_055260517.1">
    <property type="nucleotide sequence ID" value="NZ_CYZK01000002.1"/>
</dbReference>
<gene>
    <name evidence="1" type="ORF">ERS852481_00412</name>
</gene>
<dbReference type="NCBIfam" id="NF041770">
    <property type="entry name" value="CFI_box_CTERM"/>
    <property type="match status" value="1"/>
</dbReference>
<dbReference type="Proteomes" id="UP000095362">
    <property type="component" value="Unassembled WGS sequence"/>
</dbReference>
<sequence>MNQSIQNGLNDLFDQIIPISGDFNKKTYADSFKNAYEKYKSLFTEIAQECENSEDRQEEIEEIAAVLPDRMREVLDQESSKRKKENVLMKYNLGMVTYVIPMFRYGRMDACEEIVDCMIERWNDHDLELKISKSEFEQIQGGFKSRLCYITTAVCASLGKPDDCYELNLMRRYRDEYLVNQKGGEEIVAEYYDIAPTIVNRINRMENSEDVYADIWSRYLHPCVSMIESDNLEACRKIYTDMVYSLRRKYLFS</sequence>
<organism evidence="1 2">
    <name type="scientific">Coprococcus comes</name>
    <dbReference type="NCBI Taxonomy" id="410072"/>
    <lineage>
        <taxon>Bacteria</taxon>
        <taxon>Bacillati</taxon>
        <taxon>Bacillota</taxon>
        <taxon>Clostridia</taxon>
        <taxon>Lachnospirales</taxon>
        <taxon>Lachnospiraceae</taxon>
        <taxon>Coprococcus</taxon>
    </lineage>
</organism>
<dbReference type="STRING" id="410072.ERS852525_00354"/>
<name>A0A173XWT5_9FIRM</name>
<evidence type="ECO:0000313" key="2">
    <source>
        <dbReference type="Proteomes" id="UP000095362"/>
    </source>
</evidence>
<evidence type="ECO:0000313" key="1">
    <source>
        <dbReference type="EMBL" id="CUN56401.1"/>
    </source>
</evidence>
<dbReference type="AlphaFoldDB" id="A0A173XWT5"/>
<proteinExistence type="predicted"/>
<dbReference type="InterPro" id="IPR049886">
    <property type="entry name" value="CFI_box_CTERM_dom"/>
</dbReference>
<protein>
    <submittedName>
        <fullName evidence="1">Uncharacterized protein</fullName>
    </submittedName>
</protein>
<dbReference type="PaxDb" id="410072-ERS852525_00354"/>
<reference evidence="1 2" key="1">
    <citation type="submission" date="2015-09" db="EMBL/GenBank/DDBJ databases">
        <authorList>
            <consortium name="Pathogen Informatics"/>
        </authorList>
    </citation>
    <scope>NUCLEOTIDE SEQUENCE [LARGE SCALE GENOMIC DNA]</scope>
    <source>
        <strain evidence="1 2">2789STDY5834866</strain>
    </source>
</reference>
<accession>A0A173XWT5</accession>